<keyword evidence="3" id="KW-1185">Reference proteome</keyword>
<dbReference type="Pfam" id="PF18480">
    <property type="entry name" value="DUF5615"/>
    <property type="match status" value="1"/>
</dbReference>
<comment type="caution">
    <text evidence="2">The sequence shown here is derived from an EMBL/GenBank/DDBJ whole genome shotgun (WGS) entry which is preliminary data.</text>
</comment>
<sequence length="110" mass="12410">MKLLLDENLSRRIVPLIEPDYPGTTQVALVGLERARDREVWEYARAHGYVIVTQDADFNDLAALLGAPPKVVWLRLGNRTRQHIARSLIERRHEIEAALADAAVSCVELI</sequence>
<organism evidence="2 3">
    <name type="scientific">Plasticicumulans lactativorans</name>
    <dbReference type="NCBI Taxonomy" id="1133106"/>
    <lineage>
        <taxon>Bacteria</taxon>
        <taxon>Pseudomonadati</taxon>
        <taxon>Pseudomonadota</taxon>
        <taxon>Gammaproteobacteria</taxon>
        <taxon>Candidatus Competibacteraceae</taxon>
        <taxon>Plasticicumulans</taxon>
    </lineage>
</organism>
<evidence type="ECO:0000313" key="2">
    <source>
        <dbReference type="EMBL" id="TCO82998.1"/>
    </source>
</evidence>
<protein>
    <submittedName>
        <fullName evidence="2">Putative nuclease of predicted toxin-antitoxin system</fullName>
    </submittedName>
</protein>
<proteinExistence type="predicted"/>
<dbReference type="Proteomes" id="UP000295765">
    <property type="component" value="Unassembled WGS sequence"/>
</dbReference>
<accession>A0A4R2L6H1</accession>
<dbReference type="AlphaFoldDB" id="A0A4R2L6H1"/>
<evidence type="ECO:0000259" key="1">
    <source>
        <dbReference type="Pfam" id="PF18480"/>
    </source>
</evidence>
<dbReference type="EMBL" id="SLWY01000003">
    <property type="protein sequence ID" value="TCO82998.1"/>
    <property type="molecule type" value="Genomic_DNA"/>
</dbReference>
<dbReference type="OrthoDB" id="334367at2"/>
<reference evidence="2 3" key="1">
    <citation type="submission" date="2019-03" db="EMBL/GenBank/DDBJ databases">
        <title>Genomic Encyclopedia of Type Strains, Phase IV (KMG-IV): sequencing the most valuable type-strain genomes for metagenomic binning, comparative biology and taxonomic classification.</title>
        <authorList>
            <person name="Goeker M."/>
        </authorList>
    </citation>
    <scope>NUCLEOTIDE SEQUENCE [LARGE SCALE GENOMIC DNA]</scope>
    <source>
        <strain evidence="2 3">DSM 25287</strain>
    </source>
</reference>
<feature type="domain" description="DUF5615" evidence="1">
    <location>
        <begin position="1"/>
        <end position="109"/>
    </location>
</feature>
<gene>
    <name evidence="2" type="ORF">EV699_10343</name>
</gene>
<name>A0A4R2L6H1_9GAMM</name>
<dbReference type="RefSeq" id="WP_132538635.1">
    <property type="nucleotide sequence ID" value="NZ_SLWY01000003.1"/>
</dbReference>
<dbReference type="InterPro" id="IPR041049">
    <property type="entry name" value="DUF5615"/>
</dbReference>
<evidence type="ECO:0000313" key="3">
    <source>
        <dbReference type="Proteomes" id="UP000295765"/>
    </source>
</evidence>